<evidence type="ECO:0000313" key="3">
    <source>
        <dbReference type="EMBL" id="SFE46451.1"/>
    </source>
</evidence>
<reference evidence="3 4" key="1">
    <citation type="submission" date="2016-10" db="EMBL/GenBank/DDBJ databases">
        <authorList>
            <person name="de Groot N.N."/>
        </authorList>
    </citation>
    <scope>NUCLEOTIDE SEQUENCE [LARGE SCALE GENOMIC DNA]</scope>
    <source>
        <strain evidence="3 4">DSM 26130</strain>
    </source>
</reference>
<evidence type="ECO:0000256" key="1">
    <source>
        <dbReference type="ARBA" id="ARBA00007274"/>
    </source>
</evidence>
<dbReference type="PANTHER" id="PTHR23416">
    <property type="entry name" value="SIALIC ACID SYNTHASE-RELATED"/>
    <property type="match status" value="1"/>
</dbReference>
<dbReference type="Proteomes" id="UP000198598">
    <property type="component" value="Unassembled WGS sequence"/>
</dbReference>
<dbReference type="InterPro" id="IPR051159">
    <property type="entry name" value="Hexapeptide_acetyltransf"/>
</dbReference>
<proteinExistence type="inferred from homology"/>
<dbReference type="SUPFAM" id="SSF51161">
    <property type="entry name" value="Trimeric LpxA-like enzymes"/>
    <property type="match status" value="1"/>
</dbReference>
<sequence length="212" mass="23445">MAKTFGQSDLNRLAEPEAMVSPQASGSQPNGRTDLARFNNSWYNPGPRWKILLWFLVNSIFLNNYFPIPMAIKRAVLMLFGAKLGEGVVIKPAVNIKYPWLLQLGDHVWIGEKVWIDNLSQVVIGSNVCLSQGAMLLTGNHDYRLSTFDLTTQPITLADGVWIGARAVVCAGVRCESHAVLAVNSVATRSMDAYGIYQGNPAVWVRKREIKA</sequence>
<evidence type="ECO:0000256" key="2">
    <source>
        <dbReference type="ARBA" id="ARBA00022679"/>
    </source>
</evidence>
<organism evidence="3 4">
    <name type="scientific">Spirosoma endophyticum</name>
    <dbReference type="NCBI Taxonomy" id="662367"/>
    <lineage>
        <taxon>Bacteria</taxon>
        <taxon>Pseudomonadati</taxon>
        <taxon>Bacteroidota</taxon>
        <taxon>Cytophagia</taxon>
        <taxon>Cytophagales</taxon>
        <taxon>Cytophagaceae</taxon>
        <taxon>Spirosoma</taxon>
    </lineage>
</organism>
<dbReference type="AlphaFoldDB" id="A0A1I2AR53"/>
<accession>A0A1I2AR53</accession>
<keyword evidence="4" id="KW-1185">Reference proteome</keyword>
<name>A0A1I2AR53_9BACT</name>
<dbReference type="PANTHER" id="PTHR23416:SF23">
    <property type="entry name" value="ACETYLTRANSFERASE C18B11.09C-RELATED"/>
    <property type="match status" value="1"/>
</dbReference>
<dbReference type="GO" id="GO:0005829">
    <property type="term" value="C:cytosol"/>
    <property type="evidence" value="ECO:0007669"/>
    <property type="project" value="TreeGrafter"/>
</dbReference>
<dbReference type="Gene3D" id="2.160.10.10">
    <property type="entry name" value="Hexapeptide repeat proteins"/>
    <property type="match status" value="1"/>
</dbReference>
<gene>
    <name evidence="3" type="ORF">SAMN05216167_11461</name>
</gene>
<dbReference type="EMBL" id="FOLQ01000014">
    <property type="protein sequence ID" value="SFE46451.1"/>
    <property type="molecule type" value="Genomic_DNA"/>
</dbReference>
<dbReference type="OrthoDB" id="9814490at2"/>
<dbReference type="CDD" id="cd05825">
    <property type="entry name" value="LbH_wcaF_like"/>
    <property type="match status" value="1"/>
</dbReference>
<dbReference type="InterPro" id="IPR011004">
    <property type="entry name" value="Trimer_LpxA-like_sf"/>
</dbReference>
<evidence type="ECO:0000313" key="4">
    <source>
        <dbReference type="Proteomes" id="UP000198598"/>
    </source>
</evidence>
<dbReference type="STRING" id="662367.SAMN05216167_11461"/>
<dbReference type="GO" id="GO:0008374">
    <property type="term" value="F:O-acyltransferase activity"/>
    <property type="evidence" value="ECO:0007669"/>
    <property type="project" value="TreeGrafter"/>
</dbReference>
<comment type="similarity">
    <text evidence="1">Belongs to the transferase hexapeptide repeat family.</text>
</comment>
<dbReference type="NCBIfam" id="NF007797">
    <property type="entry name" value="PRK10502.1"/>
    <property type="match status" value="1"/>
</dbReference>
<keyword evidence="2 3" id="KW-0808">Transferase</keyword>
<protein>
    <submittedName>
        <fullName evidence="3">Putative colanic acid biosynthesis acetyltransferase WcaF</fullName>
    </submittedName>
</protein>